<dbReference type="CDD" id="cd06342">
    <property type="entry name" value="PBP1_ABC_LIVBP-like"/>
    <property type="match status" value="1"/>
</dbReference>
<evidence type="ECO:0000256" key="2">
    <source>
        <dbReference type="ARBA" id="ARBA00022729"/>
    </source>
</evidence>
<proteinExistence type="inferred from homology"/>
<dbReference type="RefSeq" id="WP_181552172.1">
    <property type="nucleotide sequence ID" value="NZ_JACDUS010000010.1"/>
</dbReference>
<evidence type="ECO:0000256" key="1">
    <source>
        <dbReference type="ARBA" id="ARBA00010062"/>
    </source>
</evidence>
<evidence type="ECO:0000259" key="4">
    <source>
        <dbReference type="Pfam" id="PF13458"/>
    </source>
</evidence>
<comment type="similarity">
    <text evidence="1">Belongs to the leucine-binding protein family.</text>
</comment>
<dbReference type="PANTHER" id="PTHR30483">
    <property type="entry name" value="LEUCINE-SPECIFIC-BINDING PROTEIN"/>
    <property type="match status" value="1"/>
</dbReference>
<gene>
    <name evidence="5" type="ORF">HNR65_002891</name>
</gene>
<name>A0A7W0CB76_9BACT</name>
<dbReference type="EMBL" id="JACDUS010000010">
    <property type="protein sequence ID" value="MBA2882539.1"/>
    <property type="molecule type" value="Genomic_DNA"/>
</dbReference>
<organism evidence="5 6">
    <name type="scientific">Desulfosalsimonas propionicica</name>
    <dbReference type="NCBI Taxonomy" id="332175"/>
    <lineage>
        <taxon>Bacteria</taxon>
        <taxon>Pseudomonadati</taxon>
        <taxon>Thermodesulfobacteriota</taxon>
        <taxon>Desulfobacteria</taxon>
        <taxon>Desulfobacterales</taxon>
        <taxon>Desulfosalsimonadaceae</taxon>
        <taxon>Desulfosalsimonas</taxon>
    </lineage>
</organism>
<evidence type="ECO:0000313" key="6">
    <source>
        <dbReference type="Proteomes" id="UP000525298"/>
    </source>
</evidence>
<dbReference type="SUPFAM" id="SSF53822">
    <property type="entry name" value="Periplasmic binding protein-like I"/>
    <property type="match status" value="1"/>
</dbReference>
<evidence type="ECO:0000256" key="3">
    <source>
        <dbReference type="SAM" id="SignalP"/>
    </source>
</evidence>
<feature type="chain" id="PRO_5031572579" evidence="3">
    <location>
        <begin position="23"/>
        <end position="375"/>
    </location>
</feature>
<dbReference type="Gene3D" id="3.40.50.2300">
    <property type="match status" value="2"/>
</dbReference>
<dbReference type="PANTHER" id="PTHR30483:SF6">
    <property type="entry name" value="PERIPLASMIC BINDING PROTEIN OF ABC TRANSPORTER FOR NATURAL AMINO ACIDS"/>
    <property type="match status" value="1"/>
</dbReference>
<protein>
    <submittedName>
        <fullName evidence="5">Branched-chain amino acid transport system substrate-binding protein</fullName>
    </submittedName>
</protein>
<dbReference type="AlphaFoldDB" id="A0A7W0CB76"/>
<dbReference type="InterPro" id="IPR028082">
    <property type="entry name" value="Peripla_BP_I"/>
</dbReference>
<evidence type="ECO:0000313" key="5">
    <source>
        <dbReference type="EMBL" id="MBA2882539.1"/>
    </source>
</evidence>
<reference evidence="5 6" key="1">
    <citation type="submission" date="2020-07" db="EMBL/GenBank/DDBJ databases">
        <title>Genomic Encyclopedia of Type Strains, Phase IV (KMG-IV): sequencing the most valuable type-strain genomes for metagenomic binning, comparative biology and taxonomic classification.</title>
        <authorList>
            <person name="Goeker M."/>
        </authorList>
    </citation>
    <scope>NUCLEOTIDE SEQUENCE [LARGE SCALE GENOMIC DNA]</scope>
    <source>
        <strain evidence="5 6">DSM 17721</strain>
    </source>
</reference>
<comment type="caution">
    <text evidence="5">The sequence shown here is derived from an EMBL/GenBank/DDBJ whole genome shotgun (WGS) entry which is preliminary data.</text>
</comment>
<dbReference type="Proteomes" id="UP000525298">
    <property type="component" value="Unassembled WGS sequence"/>
</dbReference>
<dbReference type="InterPro" id="IPR051010">
    <property type="entry name" value="BCAA_transport"/>
</dbReference>
<dbReference type="InterPro" id="IPR028081">
    <property type="entry name" value="Leu-bd"/>
</dbReference>
<feature type="domain" description="Leucine-binding protein" evidence="4">
    <location>
        <begin position="25"/>
        <end position="370"/>
    </location>
</feature>
<feature type="signal peptide" evidence="3">
    <location>
        <begin position="1"/>
        <end position="22"/>
    </location>
</feature>
<keyword evidence="2 3" id="KW-0732">Signal</keyword>
<dbReference type="Pfam" id="PF13458">
    <property type="entry name" value="Peripla_BP_6"/>
    <property type="match status" value="1"/>
</dbReference>
<keyword evidence="6" id="KW-1185">Reference proteome</keyword>
<sequence>MKKLLFLVLAGIVAATTAPALAQDTIKIGLMCPLTGSWAAEGKDMKQIVELLADQVNNEGGLLGKQVKVVIGDDGGDPRTAALAAQRMATRDVAAVVGTYGSSITEASQNIYASANIIQVANGSTAVRLTEKGLPYFFRTCPRDDEQGRVAVKTLLDSGYENIAILHDNTTYAKGLADEAKKLLDKEEDVNIVFFDALTPGEQDYGTILSKMKTKDPDVVFFTGYYPEAGLMLRQKMEKGWDVPFIGGDATNNPDLVKIAGNKAAEGFRFLSPPVPGDLPTKEAREFLDAYEARYQSTPGSIWAVLAGDGFRVIVEAIRQTESTDTQKMADYLHDEMEGFPGLTGDIAFNEKGDRIGDVYRVYRVDADGNFVLME</sequence>
<accession>A0A7W0CB76</accession>